<keyword evidence="4" id="KW-1185">Reference proteome</keyword>
<dbReference type="RefSeq" id="WP_218477120.1">
    <property type="nucleotide sequence ID" value="NZ_BAABJN010000015.1"/>
</dbReference>
<evidence type="ECO:0000259" key="1">
    <source>
        <dbReference type="Pfam" id="PF02470"/>
    </source>
</evidence>
<dbReference type="EMBL" id="CP078145">
    <property type="protein sequence ID" value="QXN94535.1"/>
    <property type="molecule type" value="Genomic_DNA"/>
</dbReference>
<protein>
    <submittedName>
        <fullName evidence="3">MCE family protein</fullName>
    </submittedName>
</protein>
<dbReference type="Proteomes" id="UP000694257">
    <property type="component" value="Chromosome"/>
</dbReference>
<evidence type="ECO:0000259" key="2">
    <source>
        <dbReference type="Pfam" id="PF11887"/>
    </source>
</evidence>
<proteinExistence type="predicted"/>
<sequence>MTAHRRQLLWLVVFLVVCLALTWTILVTLRRDVAGPTSTYTAVFTDVSGLKSGSDVRMAGVRVGRVDAIDLDGTLARVRFRVQRDQPVYGDTKATVVYQNMVGQRYLGLSPADFGRPERLPDNGEIPLEHTEPSFDVTALLNGFEPLFTLLDPGNRGNLSTALITALQGDTAALATLITETSRLAQTLAGPDELLGRIITNLNDVTQTLAAQGTALETTLIQVRAVVTGLDERRDELLSSVGSISTVVGRLSAILTEVSPDLNAMLAREPGFLATLMADPDAIATLGANIPAVFKGLARVTGDSTAMSAQACDFNITIADFVAPIIPAVVDNATPGGHRQYSPMCR</sequence>
<dbReference type="Pfam" id="PF02470">
    <property type="entry name" value="MlaD"/>
    <property type="match status" value="1"/>
</dbReference>
<dbReference type="PANTHER" id="PTHR33371">
    <property type="entry name" value="INTERMEMBRANE PHOSPHOLIPID TRANSPORT SYSTEM BINDING PROTEIN MLAD-RELATED"/>
    <property type="match status" value="1"/>
</dbReference>
<gene>
    <name evidence="3" type="ORF">KV110_16660</name>
</gene>
<feature type="domain" description="Mce/MlaD" evidence="1">
    <location>
        <begin position="37"/>
        <end position="111"/>
    </location>
</feature>
<evidence type="ECO:0000313" key="3">
    <source>
        <dbReference type="EMBL" id="QXN94535.1"/>
    </source>
</evidence>
<dbReference type="InterPro" id="IPR003399">
    <property type="entry name" value="Mce/MlaD"/>
</dbReference>
<dbReference type="InterPro" id="IPR024516">
    <property type="entry name" value="Mce_C"/>
</dbReference>
<dbReference type="PANTHER" id="PTHR33371:SF17">
    <property type="entry name" value="MCE-FAMILY PROTEIN MCE1B"/>
    <property type="match status" value="1"/>
</dbReference>
<organism evidence="3 4">
    <name type="scientific">Nocardia iowensis</name>
    <dbReference type="NCBI Taxonomy" id="204891"/>
    <lineage>
        <taxon>Bacteria</taxon>
        <taxon>Bacillati</taxon>
        <taxon>Actinomycetota</taxon>
        <taxon>Actinomycetes</taxon>
        <taxon>Mycobacteriales</taxon>
        <taxon>Nocardiaceae</taxon>
        <taxon>Nocardia</taxon>
    </lineage>
</organism>
<feature type="domain" description="Mammalian cell entry C-terminal" evidence="2">
    <location>
        <begin position="117"/>
        <end position="318"/>
    </location>
</feature>
<name>A0ABX8S1N4_NOCIO</name>
<reference evidence="3 4" key="1">
    <citation type="submission" date="2021-07" db="EMBL/GenBank/DDBJ databases">
        <title>Whole Genome Sequence of Nocardia Iowensis.</title>
        <authorList>
            <person name="Lamm A."/>
            <person name="Collins-Fairclough A.M."/>
            <person name="Bunk B."/>
            <person name="Sproer C."/>
        </authorList>
    </citation>
    <scope>NUCLEOTIDE SEQUENCE [LARGE SCALE GENOMIC DNA]</scope>
    <source>
        <strain evidence="3 4">NRRL 5646</strain>
    </source>
</reference>
<dbReference type="InterPro" id="IPR005693">
    <property type="entry name" value="Mce"/>
</dbReference>
<dbReference type="InterPro" id="IPR052336">
    <property type="entry name" value="MlaD_Phospholipid_Transporter"/>
</dbReference>
<dbReference type="Pfam" id="PF11887">
    <property type="entry name" value="Mce4_CUP1"/>
    <property type="match status" value="1"/>
</dbReference>
<evidence type="ECO:0000313" key="4">
    <source>
        <dbReference type="Proteomes" id="UP000694257"/>
    </source>
</evidence>
<accession>A0ABX8S1N4</accession>
<dbReference type="NCBIfam" id="TIGR00996">
    <property type="entry name" value="Mtu_fam_mce"/>
    <property type="match status" value="1"/>
</dbReference>